<dbReference type="PANTHER" id="PTHR22916">
    <property type="entry name" value="GLYCOSYLTRANSFERASE"/>
    <property type="match status" value="1"/>
</dbReference>
<gene>
    <name evidence="2" type="ORF">GX355_09790</name>
</gene>
<dbReference type="InterPro" id="IPR001173">
    <property type="entry name" value="Glyco_trans_2-like"/>
</dbReference>
<feature type="domain" description="Glycosyltransferase 2-like" evidence="1">
    <location>
        <begin position="11"/>
        <end position="148"/>
    </location>
</feature>
<dbReference type="Gene3D" id="3.90.550.10">
    <property type="entry name" value="Spore Coat Polysaccharide Biosynthesis Protein SpsA, Chain A"/>
    <property type="match status" value="1"/>
</dbReference>
<reference evidence="2 3" key="1">
    <citation type="journal article" date="2020" name="Biotechnol. Biofuels">
        <title>New insights from the biogas microbiome by comprehensive genome-resolved metagenomics of nearly 1600 species originating from multiple anaerobic digesters.</title>
        <authorList>
            <person name="Campanaro S."/>
            <person name="Treu L."/>
            <person name="Rodriguez-R L.M."/>
            <person name="Kovalovszki A."/>
            <person name="Ziels R.M."/>
            <person name="Maus I."/>
            <person name="Zhu X."/>
            <person name="Kougias P.G."/>
            <person name="Basile A."/>
            <person name="Luo G."/>
            <person name="Schluter A."/>
            <person name="Konstantinidis K.T."/>
            <person name="Angelidaki I."/>
        </authorList>
    </citation>
    <scope>NUCLEOTIDE SEQUENCE [LARGE SCALE GENOMIC DNA]</scope>
    <source>
        <strain evidence="2">AS23ysBPME_34</strain>
    </source>
</reference>
<dbReference type="Pfam" id="PF00535">
    <property type="entry name" value="Glycos_transf_2"/>
    <property type="match status" value="1"/>
</dbReference>
<name>A0A7X8C5P0_9LACT</name>
<dbReference type="CDD" id="cd00761">
    <property type="entry name" value="Glyco_tranf_GTA_type"/>
    <property type="match status" value="1"/>
</dbReference>
<dbReference type="PANTHER" id="PTHR22916:SF3">
    <property type="entry name" value="UDP-GLCNAC:BETAGAL BETA-1,3-N-ACETYLGLUCOSAMINYLTRANSFERASE-LIKE PROTEIN 1"/>
    <property type="match status" value="1"/>
</dbReference>
<protein>
    <submittedName>
        <fullName evidence="2">Glycosyltransferase family 2 protein</fullName>
    </submittedName>
</protein>
<accession>A0A7X8C5P0</accession>
<organism evidence="2 3">
    <name type="scientific">Globicatella sulfidifaciens</name>
    <dbReference type="NCBI Taxonomy" id="136093"/>
    <lineage>
        <taxon>Bacteria</taxon>
        <taxon>Bacillati</taxon>
        <taxon>Bacillota</taxon>
        <taxon>Bacilli</taxon>
        <taxon>Lactobacillales</taxon>
        <taxon>Aerococcaceae</taxon>
        <taxon>Globicatella</taxon>
    </lineage>
</organism>
<dbReference type="InterPro" id="IPR029044">
    <property type="entry name" value="Nucleotide-diphossugar_trans"/>
</dbReference>
<evidence type="ECO:0000313" key="2">
    <source>
        <dbReference type="EMBL" id="NLJ19140.1"/>
    </source>
</evidence>
<dbReference type="SUPFAM" id="SSF53448">
    <property type="entry name" value="Nucleotide-diphospho-sugar transferases"/>
    <property type="match status" value="1"/>
</dbReference>
<dbReference type="EMBL" id="JAAYSM010000348">
    <property type="protein sequence ID" value="NLJ19140.1"/>
    <property type="molecule type" value="Genomic_DNA"/>
</dbReference>
<evidence type="ECO:0000313" key="3">
    <source>
        <dbReference type="Proteomes" id="UP000541058"/>
    </source>
</evidence>
<keyword evidence="2" id="KW-0808">Transferase</keyword>
<dbReference type="FunFam" id="3.90.550.10:FF:000130">
    <property type="entry name" value="Family 2 glycosyl transferase"/>
    <property type="match status" value="1"/>
</dbReference>
<dbReference type="RefSeq" id="WP_276649471.1">
    <property type="nucleotide sequence ID" value="NZ_JAAYSM010000348.1"/>
</dbReference>
<evidence type="ECO:0000259" key="1">
    <source>
        <dbReference type="Pfam" id="PF00535"/>
    </source>
</evidence>
<proteinExistence type="predicted"/>
<dbReference type="Proteomes" id="UP000541058">
    <property type="component" value="Unassembled WGS sequence"/>
</dbReference>
<comment type="caution">
    <text evidence="2">The sequence shown here is derived from an EMBL/GenBank/DDBJ whole genome shotgun (WGS) entry which is preliminary data.</text>
</comment>
<dbReference type="AlphaFoldDB" id="A0A7X8C5P0"/>
<sequence>MKDLKTSPLVSIITPAYNAAEFISDTIESVLIQDYQNWEMIIIDDCSKDHTVDVINEFIEKEPRIRLIRRSENGGTAKTRNAGLNEAKGQYIAFLDSDDIWLPKKLTKQVDYMEKNDLAFTYTAYNRVQIFPDGKKKVKEVNVPLTQTYPQLLKENKIGCLTVMINQEKTGPLQMVDMRSRQDYALWLELTRKGFQPIGIQEILANYRVRGNSLSSNKLKMAKQNWRVFRDVEKLSLPVASWYFIQYAFLKLRTYMRYMK</sequence>
<dbReference type="GO" id="GO:0016758">
    <property type="term" value="F:hexosyltransferase activity"/>
    <property type="evidence" value="ECO:0007669"/>
    <property type="project" value="UniProtKB-ARBA"/>
</dbReference>